<dbReference type="GO" id="GO:0004525">
    <property type="term" value="F:ribonuclease III activity"/>
    <property type="evidence" value="ECO:0007669"/>
    <property type="project" value="InterPro"/>
</dbReference>
<proteinExistence type="predicted"/>
<dbReference type="VEuPathDB" id="FungiDB:CC77DRAFT_1018384"/>
<dbReference type="KEGG" id="aalt:CC77DRAFT_1018384"/>
<dbReference type="EMBL" id="KV441474">
    <property type="protein sequence ID" value="OAG22351.1"/>
    <property type="molecule type" value="Genomic_DNA"/>
</dbReference>
<organism evidence="3 5">
    <name type="scientific">Alternaria alternata</name>
    <name type="common">Alternaria rot fungus</name>
    <name type="synonym">Torula alternata</name>
    <dbReference type="NCBI Taxonomy" id="5599"/>
    <lineage>
        <taxon>Eukaryota</taxon>
        <taxon>Fungi</taxon>
        <taxon>Dikarya</taxon>
        <taxon>Ascomycota</taxon>
        <taxon>Pezizomycotina</taxon>
        <taxon>Dothideomycetes</taxon>
        <taxon>Pleosporomycetidae</taxon>
        <taxon>Pleosporales</taxon>
        <taxon>Pleosporineae</taxon>
        <taxon>Pleosporaceae</taxon>
        <taxon>Alternaria</taxon>
        <taxon>Alternaria sect. Alternaria</taxon>
        <taxon>Alternaria alternata complex</taxon>
    </lineage>
</organism>
<dbReference type="Gene3D" id="1.10.1520.10">
    <property type="entry name" value="Ribonuclease III domain"/>
    <property type="match status" value="1"/>
</dbReference>
<dbReference type="GO" id="GO:0006396">
    <property type="term" value="P:RNA processing"/>
    <property type="evidence" value="ECO:0007669"/>
    <property type="project" value="InterPro"/>
</dbReference>
<dbReference type="GeneID" id="29110204"/>
<dbReference type="Pfam" id="PF14622">
    <property type="entry name" value="Ribonucleas_3_3"/>
    <property type="match status" value="1"/>
</dbReference>
<reference evidence="4" key="3">
    <citation type="journal article" date="2019" name="J. ISSAAS">
        <title>Genomics, evolutionary history and diagnostics of the Alternaria alternata species group including apple and Asian pear pathotypes.</title>
        <authorList>
            <person name="Armitage A.D."/>
            <person name="Cockerton H.M."/>
            <person name="Sreenivasaprasad S."/>
            <person name="Woodhall J."/>
            <person name="Lane C."/>
            <person name="Harrison R.J."/>
            <person name="Clarkson J.P."/>
        </authorList>
    </citation>
    <scope>NUCLEOTIDE SEQUENCE</scope>
    <source>
        <strain evidence="4">FERA 1177</strain>
    </source>
</reference>
<dbReference type="Proteomes" id="UP000077248">
    <property type="component" value="Unassembled WGS sequence"/>
</dbReference>
<dbReference type="PANTHER" id="PTHR28160:SF1">
    <property type="entry name" value="LARGE RIBOSOMAL SUBUNIT PROTEIN ML57"/>
    <property type="match status" value="1"/>
</dbReference>
<dbReference type="EMBL" id="PDXD01000003">
    <property type="protein sequence ID" value="RYN80966.1"/>
    <property type="molecule type" value="Genomic_DNA"/>
</dbReference>
<dbReference type="GO" id="GO:0005762">
    <property type="term" value="C:mitochondrial large ribosomal subunit"/>
    <property type="evidence" value="ECO:0007669"/>
    <property type="project" value="InterPro"/>
</dbReference>
<dbReference type="InterPro" id="IPR036389">
    <property type="entry name" value="RNase_III_sf"/>
</dbReference>
<dbReference type="PANTHER" id="PTHR28160">
    <property type="entry name" value="54S RIBOSOMAL PROTEIN L15, MITOCHONDRIAL"/>
    <property type="match status" value="1"/>
</dbReference>
<dbReference type="InterPro" id="IPR040030">
    <property type="entry name" value="Ribosomal_mL57"/>
</dbReference>
<evidence type="ECO:0000313" key="4">
    <source>
        <dbReference type="EMBL" id="RYN80966.1"/>
    </source>
</evidence>
<dbReference type="AlphaFoldDB" id="A0A177DT43"/>
<name>A0A177DT43_ALTAL</name>
<reference evidence="3 5" key="1">
    <citation type="submission" date="2016-05" db="EMBL/GenBank/DDBJ databases">
        <title>Comparative analysis of secretome profiles of manganese(II)-oxidizing ascomycete fungi.</title>
        <authorList>
            <consortium name="DOE Joint Genome Institute"/>
            <person name="Zeiner C.A."/>
            <person name="Purvine S.O."/>
            <person name="Zink E.M."/>
            <person name="Wu S."/>
            <person name="Pasa-Tolic L."/>
            <person name="Chaput D.L."/>
            <person name="Haridas S."/>
            <person name="Grigoriev I.V."/>
            <person name="Santelli C.M."/>
            <person name="Hansel C.M."/>
        </authorList>
    </citation>
    <scope>NUCLEOTIDE SEQUENCE [LARGE SCALE GENOMIC DNA]</scope>
    <source>
        <strain evidence="3 5">SRC1lrK2f</strain>
    </source>
</reference>
<reference evidence="6" key="2">
    <citation type="journal article" date="2019" name="bioRxiv">
        <title>Genomics, evolutionary history and diagnostics of the Alternaria alternata species group including apple and Asian pear pathotypes.</title>
        <authorList>
            <person name="Armitage A.D."/>
            <person name="Cockerton H.M."/>
            <person name="Sreenivasaprasad S."/>
            <person name="Woodhall J.W."/>
            <person name="Lane C.R."/>
            <person name="Harrison R.J."/>
            <person name="Clarkson J.P."/>
        </authorList>
    </citation>
    <scope>NUCLEOTIDE SEQUENCE [LARGE SCALE GENOMIC DNA]</scope>
    <source>
        <strain evidence="6">FERA 1177</strain>
    </source>
</reference>
<evidence type="ECO:0000313" key="5">
    <source>
        <dbReference type="Proteomes" id="UP000077248"/>
    </source>
</evidence>
<gene>
    <name evidence="4" type="ORF">AA0117_g2481</name>
    <name evidence="3" type="ORF">CC77DRAFT_1018384</name>
</gene>
<dbReference type="FunFam" id="1.10.1520.10:FF:000018">
    <property type="entry name" value="RNase III domain protein"/>
    <property type="match status" value="1"/>
</dbReference>
<feature type="domain" description="RNase III" evidence="2">
    <location>
        <begin position="107"/>
        <end position="260"/>
    </location>
</feature>
<dbReference type="GO" id="GO:0032543">
    <property type="term" value="P:mitochondrial translation"/>
    <property type="evidence" value="ECO:0007669"/>
    <property type="project" value="InterPro"/>
</dbReference>
<keyword evidence="5" id="KW-1185">Reference proteome</keyword>
<protein>
    <recommendedName>
        <fullName evidence="2">RNase III domain-containing protein</fullName>
    </recommendedName>
</protein>
<evidence type="ECO:0000256" key="1">
    <source>
        <dbReference type="SAM" id="MobiDB-lite"/>
    </source>
</evidence>
<evidence type="ECO:0000313" key="6">
    <source>
        <dbReference type="Proteomes" id="UP000291422"/>
    </source>
</evidence>
<dbReference type="InterPro" id="IPR000999">
    <property type="entry name" value="RNase_III_dom"/>
</dbReference>
<evidence type="ECO:0000313" key="3">
    <source>
        <dbReference type="EMBL" id="OAG22351.1"/>
    </source>
</evidence>
<feature type="region of interest" description="Disordered" evidence="1">
    <location>
        <begin position="1"/>
        <end position="23"/>
    </location>
</feature>
<sequence length="269" mass="29660">MASKRPLRSLVSTASSSLRPSQTSKTCIVRTSACAFSSTTPSRATEYDTEAAGRPRWQQTPPRMVAPYRIRPAAKGGIHKVNDDPKKLDDAYIRMLGPGGDKMLGDDVKWLAVTHKSFDHGKRGFNDRLAYLGRRIVELQTSQALINSPQEHQWPRDSNGVPVNDEYGRKPYLHPALNGLQGLTDEAESLVLSKSRLAPIAERYRLDKVTRWTPKRADNLQGSGFETVLMTSLYAIVGAVALERGGEVANKVVQEKILAPLGFSFSPDS</sequence>
<dbReference type="RefSeq" id="XP_018387772.1">
    <property type="nucleotide sequence ID" value="XM_018524610.1"/>
</dbReference>
<accession>A0A177DT43</accession>
<evidence type="ECO:0000259" key="2">
    <source>
        <dbReference type="Pfam" id="PF14622"/>
    </source>
</evidence>
<feature type="region of interest" description="Disordered" evidence="1">
    <location>
        <begin position="39"/>
        <end position="59"/>
    </location>
</feature>
<dbReference type="SUPFAM" id="SSF69065">
    <property type="entry name" value="RNase III domain-like"/>
    <property type="match status" value="1"/>
</dbReference>
<dbReference type="Proteomes" id="UP000291422">
    <property type="component" value="Unassembled WGS sequence"/>
</dbReference>
<feature type="compositionally biased region" description="Polar residues" evidence="1">
    <location>
        <begin position="10"/>
        <end position="23"/>
    </location>
</feature>
<dbReference type="GO" id="GO:0003735">
    <property type="term" value="F:structural constituent of ribosome"/>
    <property type="evidence" value="ECO:0007669"/>
    <property type="project" value="InterPro"/>
</dbReference>
<dbReference type="STRING" id="5599.A0A177DT43"/>
<dbReference type="OMA" id="AHTMYAV"/>
<dbReference type="CDD" id="cd00593">
    <property type="entry name" value="RIBOc"/>
    <property type="match status" value="1"/>
</dbReference>